<gene>
    <name evidence="3" type="ORF">DFH07DRAFT_97196</name>
</gene>
<evidence type="ECO:0000259" key="2">
    <source>
        <dbReference type="Pfam" id="PF09995"/>
    </source>
</evidence>
<feature type="transmembrane region" description="Helical" evidence="1">
    <location>
        <begin position="30"/>
        <end position="59"/>
    </location>
</feature>
<feature type="domain" description="ER-bound oxygenase mpaB/mpaB'/Rubber oxygenase catalytic" evidence="2">
    <location>
        <begin position="88"/>
        <end position="317"/>
    </location>
</feature>
<evidence type="ECO:0000313" key="3">
    <source>
        <dbReference type="EMBL" id="KAJ7736735.1"/>
    </source>
</evidence>
<evidence type="ECO:0000313" key="4">
    <source>
        <dbReference type="Proteomes" id="UP001215280"/>
    </source>
</evidence>
<keyword evidence="1" id="KW-0812">Transmembrane</keyword>
<keyword evidence="1" id="KW-1133">Transmembrane helix</keyword>
<keyword evidence="4" id="KW-1185">Reference proteome</keyword>
<dbReference type="AlphaFoldDB" id="A0AAD7I7X2"/>
<reference evidence="3" key="1">
    <citation type="submission" date="2023-03" db="EMBL/GenBank/DDBJ databases">
        <title>Massive genome expansion in bonnet fungi (Mycena s.s.) driven by repeated elements and novel gene families across ecological guilds.</title>
        <authorList>
            <consortium name="Lawrence Berkeley National Laboratory"/>
            <person name="Harder C.B."/>
            <person name="Miyauchi S."/>
            <person name="Viragh M."/>
            <person name="Kuo A."/>
            <person name="Thoen E."/>
            <person name="Andreopoulos B."/>
            <person name="Lu D."/>
            <person name="Skrede I."/>
            <person name="Drula E."/>
            <person name="Henrissat B."/>
            <person name="Morin E."/>
            <person name="Kohler A."/>
            <person name="Barry K."/>
            <person name="LaButti K."/>
            <person name="Morin E."/>
            <person name="Salamov A."/>
            <person name="Lipzen A."/>
            <person name="Mereny Z."/>
            <person name="Hegedus B."/>
            <person name="Baldrian P."/>
            <person name="Stursova M."/>
            <person name="Weitz H."/>
            <person name="Taylor A."/>
            <person name="Grigoriev I.V."/>
            <person name="Nagy L.G."/>
            <person name="Martin F."/>
            <person name="Kauserud H."/>
        </authorList>
    </citation>
    <scope>NUCLEOTIDE SEQUENCE</scope>
    <source>
        <strain evidence="3">CBHHK188m</strain>
    </source>
</reference>
<protein>
    <recommendedName>
        <fullName evidence="2">ER-bound oxygenase mpaB/mpaB'/Rubber oxygenase catalytic domain-containing protein</fullName>
    </recommendedName>
</protein>
<comment type="caution">
    <text evidence="3">The sequence shown here is derived from an EMBL/GenBank/DDBJ whole genome shotgun (WGS) entry which is preliminary data.</text>
</comment>
<feature type="transmembrane region" description="Helical" evidence="1">
    <location>
        <begin position="311"/>
        <end position="342"/>
    </location>
</feature>
<dbReference type="EMBL" id="JARJLG010000147">
    <property type="protein sequence ID" value="KAJ7736735.1"/>
    <property type="molecule type" value="Genomic_DNA"/>
</dbReference>
<dbReference type="PANTHER" id="PTHR36151">
    <property type="entry name" value="BLR2777 PROTEIN"/>
    <property type="match status" value="1"/>
</dbReference>
<sequence length="472" mass="53404">MQSTPTAEPNSASFQLVAPAGDVRDYIPSLLLLLLVSPLCFSLFTYPACLTILGIYWGLPPLVRLRWPTFMRPNILDDLRINAGASLSLFASITALLLQSHNTSISLAVKVHSEFYSRPLVRLLRTYLYVEMALNGSSEEKEQTASWLRWMHRHIHGSINEETRKELGLPDDVDEYGYIEELKAYIMQTLTWATISFQERFGRRLSVRAKDTIVLEYTCAGLRLGVPETMLSKNYDGFLMSFNHRLDRLDAGYELTGAVVLNVEASILAAKKHWITGLLVRAALMVGYSLLPERVKSKYQLTILKTRAARAVQWVLCTALWLVYPCLMLIPLRGMMCLLLVLEPQLRPILRSSLQAIHCMDILHDKPVLANSKDTETASGLPYYVSWLVSAKQRASLLQVILVRTLEAQLQSSSWISGIRVWLIYPFTIAETCAEYAFYTADDSVRIWRSQLSESSLFHLGPEAKMPVHSES</sequence>
<dbReference type="InterPro" id="IPR018713">
    <property type="entry name" value="MPAB/Lcp_cat_dom"/>
</dbReference>
<evidence type="ECO:0000256" key="1">
    <source>
        <dbReference type="SAM" id="Phobius"/>
    </source>
</evidence>
<proteinExistence type="predicted"/>
<organism evidence="3 4">
    <name type="scientific">Mycena maculata</name>
    <dbReference type="NCBI Taxonomy" id="230809"/>
    <lineage>
        <taxon>Eukaryota</taxon>
        <taxon>Fungi</taxon>
        <taxon>Dikarya</taxon>
        <taxon>Basidiomycota</taxon>
        <taxon>Agaricomycotina</taxon>
        <taxon>Agaricomycetes</taxon>
        <taxon>Agaricomycetidae</taxon>
        <taxon>Agaricales</taxon>
        <taxon>Marasmiineae</taxon>
        <taxon>Mycenaceae</taxon>
        <taxon>Mycena</taxon>
    </lineage>
</organism>
<keyword evidence="1" id="KW-0472">Membrane</keyword>
<dbReference type="Pfam" id="PF09995">
    <property type="entry name" value="MPAB_Lcp_cat"/>
    <property type="match status" value="1"/>
</dbReference>
<accession>A0AAD7I7X2</accession>
<dbReference type="Proteomes" id="UP001215280">
    <property type="component" value="Unassembled WGS sequence"/>
</dbReference>
<dbReference type="GO" id="GO:0016491">
    <property type="term" value="F:oxidoreductase activity"/>
    <property type="evidence" value="ECO:0007669"/>
    <property type="project" value="InterPro"/>
</dbReference>
<dbReference type="PANTHER" id="PTHR36151:SF3">
    <property type="entry name" value="ER-BOUND OXYGENASE MPAB_MPAB'_RUBBER OXYGENASE CATALYTIC DOMAIN-CONTAINING PROTEIN"/>
    <property type="match status" value="1"/>
</dbReference>
<name>A0AAD7I7X2_9AGAR</name>